<reference evidence="2" key="1">
    <citation type="submission" date="2016-11" db="UniProtKB">
        <authorList>
            <consortium name="WormBaseParasite"/>
        </authorList>
    </citation>
    <scope>IDENTIFICATION</scope>
    <source>
        <strain evidence="2">KR3021</strain>
    </source>
</reference>
<dbReference type="WBParaSite" id="RSKR_0000781100.1">
    <property type="protein sequence ID" value="RSKR_0000781100.1"/>
    <property type="gene ID" value="RSKR_0000781100"/>
</dbReference>
<evidence type="ECO:0000313" key="1">
    <source>
        <dbReference type="Proteomes" id="UP000095286"/>
    </source>
</evidence>
<protein>
    <submittedName>
        <fullName evidence="2">Protein kinase domain-containing protein</fullName>
    </submittedName>
</protein>
<proteinExistence type="predicted"/>
<organism evidence="1 2">
    <name type="scientific">Rhabditophanes sp. KR3021</name>
    <dbReference type="NCBI Taxonomy" id="114890"/>
    <lineage>
        <taxon>Eukaryota</taxon>
        <taxon>Metazoa</taxon>
        <taxon>Ecdysozoa</taxon>
        <taxon>Nematoda</taxon>
        <taxon>Chromadorea</taxon>
        <taxon>Rhabditida</taxon>
        <taxon>Tylenchina</taxon>
        <taxon>Panagrolaimomorpha</taxon>
        <taxon>Strongyloidoidea</taxon>
        <taxon>Alloionematidae</taxon>
        <taxon>Rhabditophanes</taxon>
    </lineage>
</organism>
<accession>A0AC35U5C1</accession>
<sequence length="472" mass="52576">MAEPELMYLYELPSLILKKLCELLDLGESWKLIALHSPLIKYRDVLECQKCGSTGSATEAFIRLLASKGYLVADFYKNCARAGSHECLAILKHVVPIKYHELESMCTSKFDINVTSTRNYTTKGCSKSLQSSSINGSVKSSGSINTSQNSQQTTSMSSSIKSSMENTMSVNYKEILLATQNFASENILGTGGYATVFKGNWKQMEVAIKRLTSKNEVCSAKKEKERLKQSFQELKTLSKYRHDNILPLYGFSMDGPEPCLVYQFMANGSVEDRILCRRKSTPLDWEQRMGIARGSARALVYLHSIPHNPIIHGDVKTANILLSYYMEPKLGDFGLSRDTYSDSIEGVTSSLIASHIKGTLAYLPSEFLNKKIISTKLDVYSFGVVLLELATGLKPYSDAYSPHGLVDYVKYQNGITKGNNELLAEILMDPNASQFVKKNNIFNNLLTSGIESSESNYQIRPSIEHIASKLLI</sequence>
<dbReference type="Proteomes" id="UP000095286">
    <property type="component" value="Unplaced"/>
</dbReference>
<evidence type="ECO:0000313" key="2">
    <source>
        <dbReference type="WBParaSite" id="RSKR_0000781100.1"/>
    </source>
</evidence>
<name>A0AC35U5C1_9BILA</name>